<keyword evidence="4" id="KW-1185">Reference proteome</keyword>
<dbReference type="InterPro" id="IPR036259">
    <property type="entry name" value="MFS_trans_sf"/>
</dbReference>
<sequence>MASLAGSLFFYILLIAFTTESSDISVYFFGICFASGMTPCQTLYPVECLEDRRRAKGGSIKFLFVNIAMIVNAYGISIGIKQIAWKPYLVYIV</sequence>
<feature type="transmembrane region" description="Helical" evidence="1">
    <location>
        <begin position="58"/>
        <end position="80"/>
    </location>
</feature>
<feature type="chain" id="PRO_5040830258" description="Major facilitator superfamily (MFS) profile domain-containing protein" evidence="2">
    <location>
        <begin position="22"/>
        <end position="93"/>
    </location>
</feature>
<evidence type="ECO:0000313" key="3">
    <source>
        <dbReference type="EMBL" id="RTE84963.1"/>
    </source>
</evidence>
<evidence type="ECO:0008006" key="5">
    <source>
        <dbReference type="Google" id="ProtNLM"/>
    </source>
</evidence>
<dbReference type="AlphaFoldDB" id="A0A430MAK1"/>
<keyword evidence="2" id="KW-0732">Signal</keyword>
<proteinExistence type="predicted"/>
<evidence type="ECO:0000256" key="1">
    <source>
        <dbReference type="SAM" id="Phobius"/>
    </source>
</evidence>
<evidence type="ECO:0000256" key="2">
    <source>
        <dbReference type="SAM" id="SignalP"/>
    </source>
</evidence>
<name>A0A430MAK1_9HYPO</name>
<reference evidence="3 4" key="1">
    <citation type="submission" date="2017-06" db="EMBL/GenBank/DDBJ databases">
        <title>Comparative genomic analysis of Ambrosia Fusariam Clade fungi.</title>
        <authorList>
            <person name="Stajich J.E."/>
            <person name="Carrillo J."/>
            <person name="Kijimoto T."/>
            <person name="Eskalen A."/>
            <person name="O'Donnell K."/>
            <person name="Kasson M."/>
        </authorList>
    </citation>
    <scope>NUCLEOTIDE SEQUENCE [LARGE SCALE GENOMIC DNA]</scope>
    <source>
        <strain evidence="3 4">UCR1854</strain>
    </source>
</reference>
<keyword evidence="1" id="KW-1133">Transmembrane helix</keyword>
<feature type="signal peptide" evidence="2">
    <location>
        <begin position="1"/>
        <end position="21"/>
    </location>
</feature>
<dbReference type="SUPFAM" id="SSF103473">
    <property type="entry name" value="MFS general substrate transporter"/>
    <property type="match status" value="1"/>
</dbReference>
<comment type="caution">
    <text evidence="3">The sequence shown here is derived from an EMBL/GenBank/DDBJ whole genome shotgun (WGS) entry which is preliminary data.</text>
</comment>
<gene>
    <name evidence="3" type="ORF">BHE90_000459</name>
</gene>
<keyword evidence="1" id="KW-0472">Membrane</keyword>
<dbReference type="Gene3D" id="1.20.1250.20">
    <property type="entry name" value="MFS general substrate transporter like domains"/>
    <property type="match status" value="1"/>
</dbReference>
<accession>A0A430MAK1</accession>
<protein>
    <recommendedName>
        <fullName evidence="5">Major facilitator superfamily (MFS) profile domain-containing protein</fullName>
    </recommendedName>
</protein>
<dbReference type="Proteomes" id="UP000287124">
    <property type="component" value="Unassembled WGS sequence"/>
</dbReference>
<keyword evidence="1" id="KW-0812">Transmembrane</keyword>
<dbReference type="EMBL" id="MIKF01000003">
    <property type="protein sequence ID" value="RTE84963.1"/>
    <property type="molecule type" value="Genomic_DNA"/>
</dbReference>
<evidence type="ECO:0000313" key="4">
    <source>
        <dbReference type="Proteomes" id="UP000287124"/>
    </source>
</evidence>
<organism evidence="3 4">
    <name type="scientific">Fusarium euwallaceae</name>
    <dbReference type="NCBI Taxonomy" id="1147111"/>
    <lineage>
        <taxon>Eukaryota</taxon>
        <taxon>Fungi</taxon>
        <taxon>Dikarya</taxon>
        <taxon>Ascomycota</taxon>
        <taxon>Pezizomycotina</taxon>
        <taxon>Sordariomycetes</taxon>
        <taxon>Hypocreomycetidae</taxon>
        <taxon>Hypocreales</taxon>
        <taxon>Nectriaceae</taxon>
        <taxon>Fusarium</taxon>
        <taxon>Fusarium solani species complex</taxon>
    </lineage>
</organism>